<evidence type="ECO:0000313" key="3">
    <source>
        <dbReference type="Proteomes" id="UP000632222"/>
    </source>
</evidence>
<dbReference type="Proteomes" id="UP000632222">
    <property type="component" value="Unassembled WGS sequence"/>
</dbReference>
<keyword evidence="1" id="KW-1133">Transmembrane helix</keyword>
<reference evidence="3" key="1">
    <citation type="journal article" date="2019" name="Int. J. Syst. Evol. Microbiol.">
        <title>The Global Catalogue of Microorganisms (GCM) 10K type strain sequencing project: providing services to taxonomists for standard genome sequencing and annotation.</title>
        <authorList>
            <consortium name="The Broad Institute Genomics Platform"/>
            <consortium name="The Broad Institute Genome Sequencing Center for Infectious Disease"/>
            <person name="Wu L."/>
            <person name="Ma J."/>
        </authorList>
    </citation>
    <scope>NUCLEOTIDE SEQUENCE [LARGE SCALE GENOMIC DNA]</scope>
    <source>
        <strain evidence="3">JCM 14370</strain>
    </source>
</reference>
<sequence>MPVSMWFAGGFYVINFLLGLGLHLKVFRLRYRVWHHVLYALVFLSCVWAWWEIRHVFLFAACVLWGFMPRMRPRKAGHLVLPLVVGGLYLAFWMSQRDVYQ</sequence>
<accession>A0ABQ2D3W5</accession>
<feature type="transmembrane region" description="Helical" evidence="1">
    <location>
        <begin position="79"/>
        <end position="95"/>
    </location>
</feature>
<keyword evidence="3" id="KW-1185">Reference proteome</keyword>
<protein>
    <submittedName>
        <fullName evidence="2">Uncharacterized protein</fullName>
    </submittedName>
</protein>
<keyword evidence="1" id="KW-0472">Membrane</keyword>
<evidence type="ECO:0000313" key="2">
    <source>
        <dbReference type="EMBL" id="GGJ45273.1"/>
    </source>
</evidence>
<dbReference type="EMBL" id="BMOD01000015">
    <property type="protein sequence ID" value="GGJ45273.1"/>
    <property type="molecule type" value="Genomic_DNA"/>
</dbReference>
<organism evidence="2 3">
    <name type="scientific">Deinococcus roseus</name>
    <dbReference type="NCBI Taxonomy" id="392414"/>
    <lineage>
        <taxon>Bacteria</taxon>
        <taxon>Thermotogati</taxon>
        <taxon>Deinococcota</taxon>
        <taxon>Deinococci</taxon>
        <taxon>Deinococcales</taxon>
        <taxon>Deinococcaceae</taxon>
        <taxon>Deinococcus</taxon>
    </lineage>
</organism>
<feature type="transmembrane region" description="Helical" evidence="1">
    <location>
        <begin position="6"/>
        <end position="26"/>
    </location>
</feature>
<gene>
    <name evidence="2" type="ORF">GCM10008938_34460</name>
</gene>
<dbReference type="RefSeq" id="WP_189004646.1">
    <property type="nucleotide sequence ID" value="NZ_BMOD01000015.1"/>
</dbReference>
<evidence type="ECO:0000256" key="1">
    <source>
        <dbReference type="SAM" id="Phobius"/>
    </source>
</evidence>
<proteinExistence type="predicted"/>
<name>A0ABQ2D3W5_9DEIO</name>
<feature type="transmembrane region" description="Helical" evidence="1">
    <location>
        <begin position="38"/>
        <end position="67"/>
    </location>
</feature>
<comment type="caution">
    <text evidence="2">The sequence shown here is derived from an EMBL/GenBank/DDBJ whole genome shotgun (WGS) entry which is preliminary data.</text>
</comment>
<keyword evidence="1" id="KW-0812">Transmembrane</keyword>